<dbReference type="AlphaFoldDB" id="A0A067QJ24"/>
<evidence type="ECO:0000259" key="3">
    <source>
        <dbReference type="Pfam" id="PF14677"/>
    </source>
</evidence>
<evidence type="ECO:0000259" key="4">
    <source>
        <dbReference type="Pfam" id="PF14678"/>
    </source>
</evidence>
<dbReference type="GO" id="GO:0070182">
    <property type="term" value="F:DNA polymerase binding"/>
    <property type="evidence" value="ECO:0007669"/>
    <property type="project" value="TreeGrafter"/>
</dbReference>
<dbReference type="PANTHER" id="PTHR21818">
    <property type="entry name" value="BC025462 PROTEIN"/>
    <property type="match status" value="1"/>
</dbReference>
<dbReference type="EMBL" id="KK853289">
    <property type="protein sequence ID" value="KDR08917.1"/>
    <property type="molecule type" value="Genomic_DNA"/>
</dbReference>
<feature type="domain" description="FANCI solenoid 2" evidence="2">
    <location>
        <begin position="45"/>
        <end position="193"/>
    </location>
</feature>
<feature type="domain" description="FANCI solenoid 3" evidence="3">
    <location>
        <begin position="476"/>
        <end position="690"/>
    </location>
</feature>
<dbReference type="Pfam" id="PF14680">
    <property type="entry name" value="FANCI_HD2"/>
    <property type="match status" value="1"/>
</dbReference>
<evidence type="ECO:0000259" key="2">
    <source>
        <dbReference type="Pfam" id="PF14676"/>
    </source>
</evidence>
<dbReference type="InterPro" id="IPR016024">
    <property type="entry name" value="ARM-type_fold"/>
</dbReference>
<gene>
    <name evidence="6" type="ORF">L798_00571</name>
</gene>
<evidence type="ECO:0000313" key="7">
    <source>
        <dbReference type="Proteomes" id="UP000027135"/>
    </source>
</evidence>
<dbReference type="Pfam" id="PF14677">
    <property type="entry name" value="FANCI_S3"/>
    <property type="match status" value="1"/>
</dbReference>
<feature type="compositionally biased region" description="Basic and acidic residues" evidence="1">
    <location>
        <begin position="981"/>
        <end position="992"/>
    </location>
</feature>
<dbReference type="InterPro" id="IPR029314">
    <property type="entry name" value="FANCI_S4"/>
</dbReference>
<dbReference type="SUPFAM" id="SSF48371">
    <property type="entry name" value="ARM repeat"/>
    <property type="match status" value="1"/>
</dbReference>
<dbReference type="STRING" id="136037.A0A067QJ24"/>
<sequence length="998" mass="112093">MQRVVQEEERKVESAWFRNVNPSTCNVDIVLTKLMENSLRERSSVIEGMVNLAFILLGEKAAKGRETSAEKLWRLGISVLVKLVKKHNKVTGCVLQRLTDCIISDQAVTQYTDCLHQLSMSVPLVLNEYRSSIITLLEMLTQLPGPVAENVVYAVLPIVRSFPSLRDVLIMVLRKALFARNVGTRKMAVSGFLQLLKHLDVKGLAVLSSSQSSYHSSNPRQSPGPSLLTQIDMETGNSSSNNEAICLELLGVLRRCFMQQADVRLRLYEGLHSGVTRNPELREYVQDMLINHFGQFYESDTDTLPPINFTKAVVLKDISVELLEPLGHLVFSLQQVATPNSSDSSPTKIISVLESLCLRMLKCSLEDFGLDETTNLLDVVPESQQKQEIVCQILGVFEALMGYTVSSCTVDTSAEKVRKLNGLFKGYRMLAEFAKNNGKAGKKTSRDSDTQPKKMDVGKKATGKGRTVAFMFPHTVLDCHVTYKMLCILYMNSVPWCTAEAANCVKGRHEFSSYVMNTTLKLVKASQDEKRRKKSTSMLTSFVNIGRLLYTNCVIRLREFSQLHVGTAALALECFNELFSLMCSHYEDKLEQFLEEVGTVPVREGLTEQLLALVSKYEENLTSVLSEAGDDEDDPLAKKIPLLLIQGLGLFTLKIPCNDASTTVLNWVKTFVKDKVLSDVYLVKAILSLLFKLEVRCKGSSQLFDHITMQLFEIMGTVDEDEEVQEHTSYCIVRAGCESAVLSQLCDTVSQMLKHVDWVLSRLQAEYTAMTHAVSDTLQAKREILKSRECDVVHQVSHCLKILNYMSSLALDPGPTTDAVLKLLTQQYINLTMLTKYFILRSNKGNPAFQNARFEMVVRLAGKHLSPHVYNLISYIEANQKKNKKNGIKKKKAGPLLIKSKVLRETRFIPNLIFEIEQFEKLVIELSKKSKVNLMNYVKLGTYRDFRIHSNRLHTTDDEDQNVSNASDAVVDGVEAQGKGCADDSVVKEPPRKKARKQ</sequence>
<dbReference type="FunCoup" id="A0A067QJ24">
    <property type="interactions" value="731"/>
</dbReference>
<dbReference type="Pfam" id="PF14676">
    <property type="entry name" value="FANCI_S2"/>
    <property type="match status" value="1"/>
</dbReference>
<evidence type="ECO:0000256" key="1">
    <source>
        <dbReference type="SAM" id="MobiDB-lite"/>
    </source>
</evidence>
<evidence type="ECO:0000259" key="5">
    <source>
        <dbReference type="Pfam" id="PF14680"/>
    </source>
</evidence>
<dbReference type="GO" id="GO:0006281">
    <property type="term" value="P:DNA repair"/>
    <property type="evidence" value="ECO:0007669"/>
    <property type="project" value="InterPro"/>
</dbReference>
<evidence type="ECO:0000313" key="6">
    <source>
        <dbReference type="EMBL" id="KDR08917.1"/>
    </source>
</evidence>
<dbReference type="InterPro" id="IPR029312">
    <property type="entry name" value="FANCI_HD2"/>
</dbReference>
<proteinExistence type="predicted"/>
<dbReference type="eggNOG" id="KOG4553">
    <property type="taxonomic scope" value="Eukaryota"/>
</dbReference>
<organism evidence="6 7">
    <name type="scientific">Zootermopsis nevadensis</name>
    <name type="common">Dampwood termite</name>
    <dbReference type="NCBI Taxonomy" id="136037"/>
    <lineage>
        <taxon>Eukaryota</taxon>
        <taxon>Metazoa</taxon>
        <taxon>Ecdysozoa</taxon>
        <taxon>Arthropoda</taxon>
        <taxon>Hexapoda</taxon>
        <taxon>Insecta</taxon>
        <taxon>Pterygota</taxon>
        <taxon>Neoptera</taxon>
        <taxon>Polyneoptera</taxon>
        <taxon>Dictyoptera</taxon>
        <taxon>Blattodea</taxon>
        <taxon>Blattoidea</taxon>
        <taxon>Termitoidae</taxon>
        <taxon>Termopsidae</taxon>
        <taxon>Zootermopsis</taxon>
    </lineage>
</organism>
<dbReference type="InterPro" id="IPR026171">
    <property type="entry name" value="FANCI"/>
</dbReference>
<feature type="region of interest" description="Disordered" evidence="1">
    <location>
        <begin position="438"/>
        <end position="460"/>
    </location>
</feature>
<keyword evidence="7" id="KW-1185">Reference proteome</keyword>
<reference evidence="6 7" key="1">
    <citation type="journal article" date="2014" name="Nat. Commun.">
        <title>Molecular traces of alternative social organization in a termite genome.</title>
        <authorList>
            <person name="Terrapon N."/>
            <person name="Li C."/>
            <person name="Robertson H.M."/>
            <person name="Ji L."/>
            <person name="Meng X."/>
            <person name="Booth W."/>
            <person name="Chen Z."/>
            <person name="Childers C.P."/>
            <person name="Glastad K.M."/>
            <person name="Gokhale K."/>
            <person name="Gowin J."/>
            <person name="Gronenberg W."/>
            <person name="Hermansen R.A."/>
            <person name="Hu H."/>
            <person name="Hunt B.G."/>
            <person name="Huylmans A.K."/>
            <person name="Khalil S.M."/>
            <person name="Mitchell R.D."/>
            <person name="Munoz-Torres M.C."/>
            <person name="Mustard J.A."/>
            <person name="Pan H."/>
            <person name="Reese J.T."/>
            <person name="Scharf M.E."/>
            <person name="Sun F."/>
            <person name="Vogel H."/>
            <person name="Xiao J."/>
            <person name="Yang W."/>
            <person name="Yang Z."/>
            <person name="Yang Z."/>
            <person name="Zhou J."/>
            <person name="Zhu J."/>
            <person name="Brent C.S."/>
            <person name="Elsik C.G."/>
            <person name="Goodisman M.A."/>
            <person name="Liberles D.A."/>
            <person name="Roe R.M."/>
            <person name="Vargo E.L."/>
            <person name="Vilcinskas A."/>
            <person name="Wang J."/>
            <person name="Bornberg-Bauer E."/>
            <person name="Korb J."/>
            <person name="Zhang G."/>
            <person name="Liebig J."/>
        </authorList>
    </citation>
    <scope>NUCLEOTIDE SEQUENCE [LARGE SCALE GENOMIC DNA]</scope>
    <source>
        <tissue evidence="6">Whole organism</tissue>
    </source>
</reference>
<dbReference type="PANTHER" id="PTHR21818:SF0">
    <property type="entry name" value="FANCONI ANEMIA GROUP I PROTEIN"/>
    <property type="match status" value="1"/>
</dbReference>
<dbReference type="InParanoid" id="A0A067QJ24"/>
<dbReference type="Proteomes" id="UP000027135">
    <property type="component" value="Unassembled WGS sequence"/>
</dbReference>
<feature type="domain" description="FANCI solenoid 4" evidence="4">
    <location>
        <begin position="703"/>
        <end position="953"/>
    </location>
</feature>
<feature type="compositionally biased region" description="Polar residues" evidence="1">
    <location>
        <begin position="218"/>
        <end position="229"/>
    </location>
</feature>
<name>A0A067QJ24_ZOONE</name>
<feature type="domain" description="FANCI helical" evidence="5">
    <location>
        <begin position="224"/>
        <end position="435"/>
    </location>
</feature>
<accession>A0A067QJ24</accession>
<dbReference type="InterPro" id="IPR029315">
    <property type="entry name" value="FANCI_S2"/>
</dbReference>
<feature type="compositionally biased region" description="Basic and acidic residues" evidence="1">
    <location>
        <begin position="444"/>
        <end position="459"/>
    </location>
</feature>
<feature type="region of interest" description="Disordered" evidence="1">
    <location>
        <begin position="975"/>
        <end position="998"/>
    </location>
</feature>
<dbReference type="Pfam" id="PF14678">
    <property type="entry name" value="FANCI_S4"/>
    <property type="match status" value="1"/>
</dbReference>
<feature type="region of interest" description="Disordered" evidence="1">
    <location>
        <begin position="211"/>
        <end position="233"/>
    </location>
</feature>
<dbReference type="OMA" id="QSMRMMN"/>
<protein>
    <submittedName>
        <fullName evidence="6">Fanconi anemia group I protein</fullName>
    </submittedName>
</protein>
<dbReference type="InterPro" id="IPR029313">
    <property type="entry name" value="FANCI_S3"/>
</dbReference>